<organism evidence="1 2">
    <name type="scientific">Leucogyrophana mollusca</name>
    <dbReference type="NCBI Taxonomy" id="85980"/>
    <lineage>
        <taxon>Eukaryota</taxon>
        <taxon>Fungi</taxon>
        <taxon>Dikarya</taxon>
        <taxon>Basidiomycota</taxon>
        <taxon>Agaricomycotina</taxon>
        <taxon>Agaricomycetes</taxon>
        <taxon>Agaricomycetidae</taxon>
        <taxon>Boletales</taxon>
        <taxon>Boletales incertae sedis</taxon>
        <taxon>Leucogyrophana</taxon>
    </lineage>
</organism>
<keyword evidence="2" id="KW-1185">Reference proteome</keyword>
<dbReference type="Proteomes" id="UP000790709">
    <property type="component" value="Unassembled WGS sequence"/>
</dbReference>
<gene>
    <name evidence="1" type="ORF">BV22DRAFT_842490</name>
</gene>
<proteinExistence type="predicted"/>
<sequence>MHASSLSDSLVPRYYPGPAVCFVLNHCPPPPFKRYRNCLPSSVGIEALFTPPSGLALWHLLMSCSPRPSVLDERWGGTERRRWTREAGLLRQKCHCCCPKWHSMFAGVSSHPSKRRTETKIKSPGNSLVRYGAHASPANFPALLVCCVRTTMHGTQRTPSFLL</sequence>
<name>A0ACB8B528_9AGAM</name>
<dbReference type="EMBL" id="MU266626">
    <property type="protein sequence ID" value="KAH7919832.1"/>
    <property type="molecule type" value="Genomic_DNA"/>
</dbReference>
<comment type="caution">
    <text evidence="1">The sequence shown here is derived from an EMBL/GenBank/DDBJ whole genome shotgun (WGS) entry which is preliminary data.</text>
</comment>
<reference evidence="1" key="1">
    <citation type="journal article" date="2021" name="New Phytol.">
        <title>Evolutionary innovations through gain and loss of genes in the ectomycorrhizal Boletales.</title>
        <authorList>
            <person name="Wu G."/>
            <person name="Miyauchi S."/>
            <person name="Morin E."/>
            <person name="Kuo A."/>
            <person name="Drula E."/>
            <person name="Varga T."/>
            <person name="Kohler A."/>
            <person name="Feng B."/>
            <person name="Cao Y."/>
            <person name="Lipzen A."/>
            <person name="Daum C."/>
            <person name="Hundley H."/>
            <person name="Pangilinan J."/>
            <person name="Johnson J."/>
            <person name="Barry K."/>
            <person name="LaButti K."/>
            <person name="Ng V."/>
            <person name="Ahrendt S."/>
            <person name="Min B."/>
            <person name="Choi I.G."/>
            <person name="Park H."/>
            <person name="Plett J.M."/>
            <person name="Magnuson J."/>
            <person name="Spatafora J.W."/>
            <person name="Nagy L.G."/>
            <person name="Henrissat B."/>
            <person name="Grigoriev I.V."/>
            <person name="Yang Z.L."/>
            <person name="Xu J."/>
            <person name="Martin F.M."/>
        </authorList>
    </citation>
    <scope>NUCLEOTIDE SEQUENCE</scope>
    <source>
        <strain evidence="1">KUC20120723A-06</strain>
    </source>
</reference>
<accession>A0ACB8B528</accession>
<evidence type="ECO:0000313" key="2">
    <source>
        <dbReference type="Proteomes" id="UP000790709"/>
    </source>
</evidence>
<protein>
    <submittedName>
        <fullName evidence="1">Uncharacterized protein</fullName>
    </submittedName>
</protein>
<evidence type="ECO:0000313" key="1">
    <source>
        <dbReference type="EMBL" id="KAH7919832.1"/>
    </source>
</evidence>